<comment type="caution">
    <text evidence="1">The sequence shown here is derived from an EMBL/GenBank/DDBJ whole genome shotgun (WGS) entry which is preliminary data.</text>
</comment>
<name>A0A8J8SXV7_HALGN</name>
<keyword evidence="2" id="KW-1185">Reference proteome</keyword>
<organism evidence="1 2">
    <name type="scientific">Halteria grandinella</name>
    <dbReference type="NCBI Taxonomy" id="5974"/>
    <lineage>
        <taxon>Eukaryota</taxon>
        <taxon>Sar</taxon>
        <taxon>Alveolata</taxon>
        <taxon>Ciliophora</taxon>
        <taxon>Intramacronucleata</taxon>
        <taxon>Spirotrichea</taxon>
        <taxon>Stichotrichia</taxon>
        <taxon>Sporadotrichida</taxon>
        <taxon>Halteriidae</taxon>
        <taxon>Halteria</taxon>
    </lineage>
</organism>
<dbReference type="AlphaFoldDB" id="A0A8J8SXV7"/>
<dbReference type="InterPro" id="IPR011050">
    <property type="entry name" value="Pectin_lyase_fold/virulence"/>
</dbReference>
<dbReference type="Proteomes" id="UP000785679">
    <property type="component" value="Unassembled WGS sequence"/>
</dbReference>
<gene>
    <name evidence="1" type="ORF">FGO68_gene8182</name>
</gene>
<protein>
    <submittedName>
        <fullName evidence="1">Uncharacterized protein</fullName>
    </submittedName>
</protein>
<evidence type="ECO:0000313" key="2">
    <source>
        <dbReference type="Proteomes" id="UP000785679"/>
    </source>
</evidence>
<accession>A0A8J8SXV7</accession>
<dbReference type="SUPFAM" id="SSF51126">
    <property type="entry name" value="Pectin lyase-like"/>
    <property type="match status" value="2"/>
</dbReference>
<proteinExistence type="predicted"/>
<reference evidence="1" key="1">
    <citation type="submission" date="2019-06" db="EMBL/GenBank/DDBJ databases">
        <authorList>
            <person name="Zheng W."/>
        </authorList>
    </citation>
    <scope>NUCLEOTIDE SEQUENCE</scope>
    <source>
        <strain evidence="1">QDHG01</strain>
    </source>
</reference>
<dbReference type="EMBL" id="RRYP01016575">
    <property type="protein sequence ID" value="TNV74884.1"/>
    <property type="molecule type" value="Genomic_DNA"/>
</dbReference>
<evidence type="ECO:0000313" key="1">
    <source>
        <dbReference type="EMBL" id="TNV74884.1"/>
    </source>
</evidence>
<sequence>MPLIITNSNVEITTYIEENSGTIDVQNNHTIVNVFHRQYFRPQTTNFNPTFNQMGLPYDYDYAKLIKLGLVPDTVLNAEKLKFVCYNTNLTTKYIHWNEVNYEYTSTNSLFFMYSGKYKWLTFDHSTLNTQTFLYMSLEGLNVRIINSLINVTNTIQISTYQSYIDCDYFLPEFTGIANNFIMDNTTIIAENKEGWDQFMHFQNHMNISITNNRFQDMSWKDHTSIMAETFKVDCEFEPYTKIIFENNTLINPTVARQSNIYLFLSLSQQGKTDIVIRNNFYYNVKYSTPGLFKITKASLLNANVVIENITINNLVNSDVPIAIMTIEAEQVLFKNIKVTDSYLPRLIKLKSLHAQIETIEIINTSRTDNTKTVESIDSFVHISSSSNIQLQDLTFTGCSFGTSQALSIYQTQNVSIARLTINDCIANFNHLLYLYIVQDLKISHLRALNIQKSTSSIVTLIQIGLISPWDQNQNGRVMAYHFQNVTFFDSEVQFMQLEGINVDEGNTNPIQVEFQGVEISNVTLKGKENII</sequence>